<dbReference type="Pfam" id="PF03568">
    <property type="entry name" value="Separin_C"/>
    <property type="match status" value="1"/>
</dbReference>
<dbReference type="PROSITE" id="PS51700">
    <property type="entry name" value="SEPARIN"/>
    <property type="match status" value="1"/>
</dbReference>
<accession>A0AAV7CJM6</accession>
<evidence type="ECO:0000256" key="1">
    <source>
        <dbReference type="ARBA" id="ARBA00000451"/>
    </source>
</evidence>
<dbReference type="PANTHER" id="PTHR12792">
    <property type="entry name" value="EXTRA SPINDLE POLES 1-RELATED"/>
    <property type="match status" value="1"/>
</dbReference>
<dbReference type="GO" id="GO:0005737">
    <property type="term" value="C:cytoplasm"/>
    <property type="evidence" value="ECO:0007669"/>
    <property type="project" value="TreeGrafter"/>
</dbReference>
<feature type="domain" description="Peptidase C50" evidence="6">
    <location>
        <begin position="1955"/>
        <end position="2050"/>
    </location>
</feature>
<feature type="compositionally biased region" description="Low complexity" evidence="5">
    <location>
        <begin position="1132"/>
        <end position="1142"/>
    </location>
</feature>
<protein>
    <recommendedName>
        <fullName evidence="2">separase</fullName>
        <ecNumber evidence="2">3.4.22.49</ecNumber>
    </recommendedName>
</protein>
<keyword evidence="3" id="KW-0378">Hydrolase</keyword>
<evidence type="ECO:0000313" key="7">
    <source>
        <dbReference type="EMBL" id="KAG8585275.1"/>
    </source>
</evidence>
<evidence type="ECO:0000259" key="6">
    <source>
        <dbReference type="PROSITE" id="PS51700"/>
    </source>
</evidence>
<evidence type="ECO:0000256" key="4">
    <source>
        <dbReference type="ARBA" id="ARBA00022829"/>
    </source>
</evidence>
<feature type="region of interest" description="Disordered" evidence="5">
    <location>
        <begin position="1302"/>
        <end position="1329"/>
    </location>
</feature>
<dbReference type="GO" id="GO:0072686">
    <property type="term" value="C:mitotic spindle"/>
    <property type="evidence" value="ECO:0007669"/>
    <property type="project" value="TreeGrafter"/>
</dbReference>
<organism evidence="7 8">
    <name type="scientific">Engystomops pustulosus</name>
    <name type="common">Tungara frog</name>
    <name type="synonym">Physalaemus pustulosus</name>
    <dbReference type="NCBI Taxonomy" id="76066"/>
    <lineage>
        <taxon>Eukaryota</taxon>
        <taxon>Metazoa</taxon>
        <taxon>Chordata</taxon>
        <taxon>Craniata</taxon>
        <taxon>Vertebrata</taxon>
        <taxon>Euteleostomi</taxon>
        <taxon>Amphibia</taxon>
        <taxon>Batrachia</taxon>
        <taxon>Anura</taxon>
        <taxon>Neobatrachia</taxon>
        <taxon>Hyloidea</taxon>
        <taxon>Leptodactylidae</taxon>
        <taxon>Leiuperinae</taxon>
        <taxon>Engystomops</taxon>
    </lineage>
</organism>
<keyword evidence="8" id="KW-1185">Reference proteome</keyword>
<sequence>MKTFKAADFVKLTSSLEGVLKLQKELKSCMTDVHCEPSRPDQLSDQRFVCDRLLRACNHWAADATCNGQHLQSLVPLVELASQGFCVSSPQRTPFYLEKILFHLLKNVCARESSYQACTQLSDLLYLYLNDCPSDQQNGGDFAAVAKSSFQCLWKMAGDHEQKSASPYNQETLCLRLHALRFLMMVEISSSHEGSPITVSRHAKYATLAFDVKGKSCSQADACFLSECLENLLIRPLKIAKKLTHPWVRTLIEMTLERVRVLCKSSCIPQAKEVIEQAGICVNDSDACCQSALALLSFAIEIQEWRKSLEIGKRLTQMADIIDGLSCHGDGWQCQALSDCCQYSVSCLDGRLKHASDSGKQGADAVLSLAKFLEAHFKLLEKQVSVVPKDGSRQLRSLKQQQFSGLQQFTNVACSYLQNCKDMKSNELQLLIGACRDVVSRMLISVQDLTAQDTTEFLNITASCVHNMAYWFYSQRKYKEASDLVSPLCDRLAAARPGGDPELVVERVHRCFKLHVESCRKAGHTAQGLAAVTLWLRALCAQVSQEMSEPVAQWVRLKIDGARNGDEDLRLHTLKDGLADNPLDPELMVSLLSEELKGYKSVHGDTGQERYNTICDLLELCAEDSSLAHHRPVFLLELAQVLCYHDYSGQTECTALDAVQDCLRLLDSALQVCENREHLLDVKAQALVWQYICTLEANMREGLEEQQRKEKLHTQSQWTGIEYEPNDLNYEDKLHDDQSARDGICFTLAGEAGPMKGLDEALNLWKDLLSGSVVPSLKSSEQTVFSLHLLGSLFRLMGKPLQAIQSFLLVRHLCSSLGDHIRAAGALCHVTKILFYLESPKYANVTLQEAKAALRDADASSESYVLTDCWCQLLQSHLCRVTNQVENGVQLLVNLLQHPSLQKSSKAWYLLKVQILQELSLFLRLPSSILLPDMYRQLRSHGWHNSETALTESHKLLRSIVLLLLGNDVLSTPKATSDTRFVDNGENLLQKWQVLADLLSCSQDLISTLSRLGSVSEAKSFCLEGLRLAKSLHSMRHCADFLVRKAELETLRAEAQQCEDDLQYVVFLMESCTDFSEKSQQKEVKIKLSKGKQSNKKGKTPEFTPSPTDDFLKGVQFKFVETRDLTKPPESPTTAPSSTKTPPQFVSHSLECTCPLCSDLVLSLLCTRWQVAQAENDPQSRALLQSALKRCQSISVRFSKILNGLLCAKAGDLGITDELTARVYHNIVSLSPPPSLPEGMLEGGLRFVSSRPATFSKHWMASLLLVKALDSIYKLATKHGGCIADLFTQVWGWKPLQEGKKVSSLKSSSTSSTALTNKRKGSQRTSADLSDIFSPEESDSVLPVVLTKAQTPLRKDRLTSAKPAISTVSKKSSVTVYNEEFPQPELEPRAPRRRKTRAVIKVDFSDSDLEMPDDTDNDPTWNSKKSVERAKPGTRGRINSKTCVVVAASESDEEDSTAKSRARKGRGSTKKATKESSSPGVQRRRPQGKMDLAPVEILRSIEEEPELLDLSIDELRASDTEDSKPTRGIKGQKSSKKEKVVECEILRRDIGGDLQSWTSGTRQRETDTNIFSFSGLSSSLPDTFNISDLDPVSSLLWEALESVAHFPPCALYSKLCRLLALCSGGQDPYTTALLVSESVSVTLRHQLLSDIHRKLRKLKKEGLGDLTDKLQCLSLDDHKDPRVQYLSQLEALFQFPKQSLQAHTFKEQIQRIPANTAVCILTLADSQTRNPGDTLLLCRLERGNVPVSVQIPTAYLKVPLSSVLQEFDEIQKEQKVVNNLTDKKEWWEGRTSLDSRMKALIQTLEEQVLGCWKSLLSSPSSMSTLEEEAKGLSKALSLCGWRRNETALLKVILRGCHHLTPQHIRSLVQGFCTSKTEQAEELLQKAVDRLKLKTEQSEGHLVLILDKHLQKLPWESMPCLLTRSVTRLPSLHFLLNYGLLKKHQPQSALVHGVDPKKTFYVLNPHSNLPGTEERFRDWFKNEPGWKGVIRSAPKSEELQSALTKKDLYIYVGHGAGAHFLDVQTLQRLDCNAVALLFGCSSAALAVRGDLEGAGIVLKYLMAGW</sequence>
<feature type="region of interest" description="Disordered" evidence="5">
    <location>
        <begin position="1372"/>
        <end position="1491"/>
    </location>
</feature>
<gene>
    <name evidence="7" type="ORF">GDO81_004955</name>
</gene>
<feature type="region of interest" description="Disordered" evidence="5">
    <location>
        <begin position="1123"/>
        <end position="1142"/>
    </location>
</feature>
<evidence type="ECO:0000256" key="5">
    <source>
        <dbReference type="SAM" id="MobiDB-lite"/>
    </source>
</evidence>
<comment type="caution">
    <text evidence="7">The sequence shown here is derived from an EMBL/GenBank/DDBJ whole genome shotgun (WGS) entry which is preliminary data.</text>
</comment>
<name>A0AAV7CJM6_ENGPU</name>
<feature type="compositionally biased region" description="Acidic residues" evidence="5">
    <location>
        <begin position="1405"/>
        <end position="1417"/>
    </location>
</feature>
<keyword evidence="4" id="KW-0159">Chromosome partition</keyword>
<dbReference type="Proteomes" id="UP000824782">
    <property type="component" value="Unassembled WGS sequence"/>
</dbReference>
<evidence type="ECO:0000313" key="8">
    <source>
        <dbReference type="Proteomes" id="UP000824782"/>
    </source>
</evidence>
<feature type="compositionally biased region" description="Basic residues" evidence="5">
    <location>
        <begin position="1460"/>
        <end position="1471"/>
    </location>
</feature>
<dbReference type="EMBL" id="WNYA01000002">
    <property type="protein sequence ID" value="KAG8585275.1"/>
    <property type="molecule type" value="Genomic_DNA"/>
</dbReference>
<dbReference type="InterPro" id="IPR005314">
    <property type="entry name" value="Peptidase_C50"/>
</dbReference>
<dbReference type="GO" id="GO:0005813">
    <property type="term" value="C:centrosome"/>
    <property type="evidence" value="ECO:0007669"/>
    <property type="project" value="TreeGrafter"/>
</dbReference>
<dbReference type="GO" id="GO:0006508">
    <property type="term" value="P:proteolysis"/>
    <property type="evidence" value="ECO:0007669"/>
    <property type="project" value="InterPro"/>
</dbReference>
<dbReference type="GO" id="GO:0051307">
    <property type="term" value="P:meiotic chromosome separation"/>
    <property type="evidence" value="ECO:0007669"/>
    <property type="project" value="TreeGrafter"/>
</dbReference>
<reference evidence="7" key="1">
    <citation type="thesis" date="2020" institute="ProQuest LLC" country="789 East Eisenhower Parkway, Ann Arbor, MI, USA">
        <title>Comparative Genomics and Chromosome Evolution.</title>
        <authorList>
            <person name="Mudd A.B."/>
        </authorList>
    </citation>
    <scope>NUCLEOTIDE SEQUENCE</scope>
    <source>
        <strain evidence="7">237g6f4</strain>
        <tissue evidence="7">Blood</tissue>
    </source>
</reference>
<evidence type="ECO:0000256" key="2">
    <source>
        <dbReference type="ARBA" id="ARBA00012489"/>
    </source>
</evidence>
<dbReference type="EC" id="3.4.22.49" evidence="2"/>
<feature type="compositionally biased region" description="Low complexity" evidence="5">
    <location>
        <begin position="1302"/>
        <end position="1316"/>
    </location>
</feature>
<dbReference type="GO" id="GO:0004197">
    <property type="term" value="F:cysteine-type endopeptidase activity"/>
    <property type="evidence" value="ECO:0007669"/>
    <property type="project" value="InterPro"/>
</dbReference>
<dbReference type="PANTHER" id="PTHR12792:SF0">
    <property type="entry name" value="SEPARIN"/>
    <property type="match status" value="1"/>
</dbReference>
<comment type="catalytic activity">
    <reaction evidence="1">
        <text>All bonds known to be hydrolyzed by this endopeptidase have arginine in P1 and an acidic residue in P4. P6 is often occupied by an acidic residue or by a hydroxy-amino-acid residue, the phosphorylation of which enhances cleavage.</text>
        <dbReference type="EC" id="3.4.22.49"/>
    </reaction>
</comment>
<dbReference type="GO" id="GO:0005634">
    <property type="term" value="C:nucleus"/>
    <property type="evidence" value="ECO:0007669"/>
    <property type="project" value="InterPro"/>
</dbReference>
<proteinExistence type="predicted"/>
<evidence type="ECO:0000256" key="3">
    <source>
        <dbReference type="ARBA" id="ARBA00022801"/>
    </source>
</evidence>
<dbReference type="InterPro" id="IPR030397">
    <property type="entry name" value="SEPARIN_core_dom"/>
</dbReference>